<comment type="caution">
    <text evidence="2">The sequence shown here is derived from an EMBL/GenBank/DDBJ whole genome shotgun (WGS) entry which is preliminary data.</text>
</comment>
<sequence length="217" mass="24548">MLTLVLPEESPSHEEEVGLLGCPQALWAVLIANGTTRFALDLEPLEHLSPCAQFVRGITTSLYMQRAGAQKIVGMLNDRLQEHGVDSLFDDESFTKSRLYHWVIKTCHELSGSVASNLKHIKVVVVEREIDELSDKAHAYEKLGLSHWRRKMREEVNELDKLQVETQTLREKVQESLHGATAVLEARLALQQGDRIKTLTYLATIYLPLTTVTSFWA</sequence>
<name>A0A9W9QGG5_9EURO</name>
<protein>
    <submittedName>
        <fullName evidence="2">Uncharacterized protein</fullName>
    </submittedName>
</protein>
<accession>A0A9W9QGG5</accession>
<reference evidence="2" key="2">
    <citation type="journal article" date="2023" name="IMA Fungus">
        <title>Comparative genomic study of the Penicillium genus elucidates a diverse pangenome and 15 lateral gene transfer events.</title>
        <authorList>
            <person name="Petersen C."/>
            <person name="Sorensen T."/>
            <person name="Nielsen M.R."/>
            <person name="Sondergaard T.E."/>
            <person name="Sorensen J.L."/>
            <person name="Fitzpatrick D.A."/>
            <person name="Frisvad J.C."/>
            <person name="Nielsen K.L."/>
        </authorList>
    </citation>
    <scope>NUCLEOTIDE SEQUENCE</scope>
    <source>
        <strain evidence="2">IBT 21472</strain>
    </source>
</reference>
<keyword evidence="3" id="KW-1185">Reference proteome</keyword>
<reference evidence="2" key="1">
    <citation type="submission" date="2022-12" db="EMBL/GenBank/DDBJ databases">
        <authorList>
            <person name="Petersen C."/>
        </authorList>
    </citation>
    <scope>NUCLEOTIDE SEQUENCE</scope>
    <source>
        <strain evidence="2">IBT 21472</strain>
    </source>
</reference>
<organism evidence="2 3">
    <name type="scientific">Penicillium atrosanguineum</name>
    <dbReference type="NCBI Taxonomy" id="1132637"/>
    <lineage>
        <taxon>Eukaryota</taxon>
        <taxon>Fungi</taxon>
        <taxon>Dikarya</taxon>
        <taxon>Ascomycota</taxon>
        <taxon>Pezizomycotina</taxon>
        <taxon>Eurotiomycetes</taxon>
        <taxon>Eurotiomycetidae</taxon>
        <taxon>Eurotiales</taxon>
        <taxon>Aspergillaceae</taxon>
        <taxon>Penicillium</taxon>
    </lineage>
</organism>
<evidence type="ECO:0000313" key="2">
    <source>
        <dbReference type="EMBL" id="KAJ5331813.1"/>
    </source>
</evidence>
<dbReference type="InterPro" id="IPR002523">
    <property type="entry name" value="MgTranspt_CorA/ZnTranspt_ZntB"/>
</dbReference>
<dbReference type="EMBL" id="JAPZBO010000001">
    <property type="protein sequence ID" value="KAJ5331813.1"/>
    <property type="molecule type" value="Genomic_DNA"/>
</dbReference>
<dbReference type="OrthoDB" id="5428055at2759"/>
<proteinExistence type="predicted"/>
<dbReference type="AlphaFoldDB" id="A0A9W9QGG5"/>
<dbReference type="Pfam" id="PF01544">
    <property type="entry name" value="CorA"/>
    <property type="match status" value="1"/>
</dbReference>
<evidence type="ECO:0000313" key="3">
    <source>
        <dbReference type="Proteomes" id="UP001147746"/>
    </source>
</evidence>
<keyword evidence="1" id="KW-0175">Coiled coil</keyword>
<evidence type="ECO:0000256" key="1">
    <source>
        <dbReference type="SAM" id="Coils"/>
    </source>
</evidence>
<gene>
    <name evidence="2" type="ORF">N7476_001596</name>
</gene>
<feature type="coiled-coil region" evidence="1">
    <location>
        <begin position="123"/>
        <end position="172"/>
    </location>
</feature>
<dbReference type="Proteomes" id="UP001147746">
    <property type="component" value="Unassembled WGS sequence"/>
</dbReference>